<evidence type="ECO:0000256" key="3">
    <source>
        <dbReference type="PIRSR" id="PIRSR602401-1"/>
    </source>
</evidence>
<evidence type="ECO:0000256" key="1">
    <source>
        <dbReference type="ARBA" id="ARBA00001971"/>
    </source>
</evidence>
<dbReference type="SUPFAM" id="SSF48264">
    <property type="entry name" value="Cytochrome P450"/>
    <property type="match status" value="1"/>
</dbReference>
<evidence type="ECO:0000313" key="5">
    <source>
        <dbReference type="EMBL" id="SES32987.1"/>
    </source>
</evidence>
<dbReference type="EMBL" id="FOGO01000017">
    <property type="protein sequence ID" value="SES32987.1"/>
    <property type="molecule type" value="Genomic_DNA"/>
</dbReference>
<dbReference type="Pfam" id="PF00067">
    <property type="entry name" value="p450"/>
    <property type="match status" value="1"/>
</dbReference>
<dbReference type="PANTHER" id="PTHR24305">
    <property type="entry name" value="CYTOCHROME P450"/>
    <property type="match status" value="1"/>
</dbReference>
<keyword evidence="3 4" id="KW-0349">Heme</keyword>
<keyword evidence="3 4" id="KW-0479">Metal-binding</keyword>
<dbReference type="InterPro" id="IPR001128">
    <property type="entry name" value="Cyt_P450"/>
</dbReference>
<dbReference type="PRINTS" id="PR00463">
    <property type="entry name" value="EP450I"/>
</dbReference>
<evidence type="ECO:0000256" key="2">
    <source>
        <dbReference type="ARBA" id="ARBA00010617"/>
    </source>
</evidence>
<dbReference type="Proteomes" id="UP000182841">
    <property type="component" value="Unassembled WGS sequence"/>
</dbReference>
<evidence type="ECO:0000313" key="6">
    <source>
        <dbReference type="Proteomes" id="UP000182841"/>
    </source>
</evidence>
<dbReference type="PRINTS" id="PR00385">
    <property type="entry name" value="P450"/>
</dbReference>
<dbReference type="Gene3D" id="1.10.630.10">
    <property type="entry name" value="Cytochrome P450"/>
    <property type="match status" value="1"/>
</dbReference>
<gene>
    <name evidence="5" type="ORF">SAMN05421870_117139</name>
</gene>
<keyword evidence="4" id="KW-0503">Monooxygenase</keyword>
<feature type="binding site" description="axial binding residue" evidence="3">
    <location>
        <position position="399"/>
    </location>
    <ligand>
        <name>heme</name>
        <dbReference type="ChEBI" id="CHEBI:30413"/>
    </ligand>
    <ligandPart>
        <name>Fe</name>
        <dbReference type="ChEBI" id="CHEBI:18248"/>
    </ligandPart>
</feature>
<comment type="similarity">
    <text evidence="2 4">Belongs to the cytochrome P450 family.</text>
</comment>
<organism evidence="5 6">
    <name type="scientific">Streptomyces qinglanensis</name>
    <dbReference type="NCBI Taxonomy" id="943816"/>
    <lineage>
        <taxon>Bacteria</taxon>
        <taxon>Bacillati</taxon>
        <taxon>Actinomycetota</taxon>
        <taxon>Actinomycetes</taxon>
        <taxon>Kitasatosporales</taxon>
        <taxon>Streptomycetaceae</taxon>
        <taxon>Streptomyces</taxon>
    </lineage>
</organism>
<proteinExistence type="inferred from homology"/>
<dbReference type="PROSITE" id="PS00086">
    <property type="entry name" value="CYTOCHROME_P450"/>
    <property type="match status" value="1"/>
</dbReference>
<evidence type="ECO:0000256" key="4">
    <source>
        <dbReference type="RuleBase" id="RU000461"/>
    </source>
</evidence>
<dbReference type="OrthoDB" id="4746309at2"/>
<keyword evidence="3 4" id="KW-0408">Iron</keyword>
<dbReference type="RefSeq" id="WP_075003146.1">
    <property type="nucleotide sequence ID" value="NZ_FOGO01000017.1"/>
</dbReference>
<name>A0A1H9WH22_9ACTN</name>
<dbReference type="InterPro" id="IPR002401">
    <property type="entry name" value="Cyt_P450_E_grp-I"/>
</dbReference>
<accession>A0A1H9WH22</accession>
<dbReference type="GO" id="GO:0020037">
    <property type="term" value="F:heme binding"/>
    <property type="evidence" value="ECO:0007669"/>
    <property type="project" value="InterPro"/>
</dbReference>
<dbReference type="InterPro" id="IPR036396">
    <property type="entry name" value="Cyt_P450_sf"/>
</dbReference>
<dbReference type="CDD" id="cd11049">
    <property type="entry name" value="CYP170A1-like"/>
    <property type="match status" value="1"/>
</dbReference>
<protein>
    <submittedName>
        <fullName evidence="5">Pentalenene oxygenase</fullName>
    </submittedName>
</protein>
<dbReference type="AlphaFoldDB" id="A0A1H9WH22"/>
<sequence>MPDTHVPAPPSAPGALPLLGHAVPLLRAPGRFLESLPSRGPLVQVRLGPFRALVVCDPELTRRVLVDDRVFDKGGPLFDRGREALGSGILTCPHSTHRRQRRLTQPAFHPGRLPAYSVTMAHRIGRVAHRWQDGRVVDVLAEMQDLTASVTTATMFGDRSLDVPPTELAEDFDTLSRSLYRRTLLPRFLDRLPTPGNRRYLRARGRLRHTVGRFVADCRRHREDRGDLLSMLVGPHGSAEEATSGDHLSHDEVTDQVTAFFIAGIETVAATLAWSFHLLGGHPGVEERLHAEVDSVLRDVPATYEDLPRLAFTKRVVTETLRLYPPVWLLTRRVTTDTVLGGCRLPTGTAVVYSPFLLHRMPGLHQDPDCFDPDRWEPERARSMRREALIPFGGGPRKCMGDTFGMTESVLALATFARRWRLLPVPGTRVRPAPGGILNPRGLRMRTRLRTPCADG</sequence>
<dbReference type="GO" id="GO:0016705">
    <property type="term" value="F:oxidoreductase activity, acting on paired donors, with incorporation or reduction of molecular oxygen"/>
    <property type="evidence" value="ECO:0007669"/>
    <property type="project" value="InterPro"/>
</dbReference>
<dbReference type="PANTHER" id="PTHR24305:SF166">
    <property type="entry name" value="CYTOCHROME P450 12A4, MITOCHONDRIAL-RELATED"/>
    <property type="match status" value="1"/>
</dbReference>
<keyword evidence="4" id="KW-0560">Oxidoreductase</keyword>
<dbReference type="InterPro" id="IPR017972">
    <property type="entry name" value="Cyt_P450_CS"/>
</dbReference>
<dbReference type="GO" id="GO:0004497">
    <property type="term" value="F:monooxygenase activity"/>
    <property type="evidence" value="ECO:0007669"/>
    <property type="project" value="UniProtKB-KW"/>
</dbReference>
<dbReference type="InterPro" id="IPR050121">
    <property type="entry name" value="Cytochrome_P450_monoxygenase"/>
</dbReference>
<keyword evidence="6" id="KW-1185">Reference proteome</keyword>
<dbReference type="GO" id="GO:0005506">
    <property type="term" value="F:iron ion binding"/>
    <property type="evidence" value="ECO:0007669"/>
    <property type="project" value="InterPro"/>
</dbReference>
<comment type="cofactor">
    <cofactor evidence="1 3">
        <name>heme</name>
        <dbReference type="ChEBI" id="CHEBI:30413"/>
    </cofactor>
</comment>
<reference evidence="6" key="1">
    <citation type="submission" date="2016-10" db="EMBL/GenBank/DDBJ databases">
        <authorList>
            <person name="Varghese N."/>
            <person name="Submissions S."/>
        </authorList>
    </citation>
    <scope>NUCLEOTIDE SEQUENCE [LARGE SCALE GENOMIC DNA]</scope>
    <source>
        <strain evidence="6">CGMCC 4.6825</strain>
    </source>
</reference>